<comment type="caution">
    <text evidence="1">The sequence shown here is derived from an EMBL/GenBank/DDBJ whole genome shotgun (WGS) entry which is preliminary data.</text>
</comment>
<keyword evidence="1" id="KW-0328">Glycosyltransferase</keyword>
<name>A0ABW5ABU7_9RHOB</name>
<sequence>MDAPDFYFWEAEVNPHRLPLTRALARRSDVGEVYYVAQARLNGDRVKQGLSDHLLDTDKVVVAPEREEVLRLIRESAPGSVHVFSGMHWVPCIVDGLPEAVKQNRFFGLMSEPRVFEGLKGKLRYLHSLMTEGLHRKHAKFVAAIGRHGPGWFRMTGYGDRVFPFAYFVDPPAGEMRPQRSADPARLRIAYIGRLVKPKGFGVFLSLVTAARGRHEFVIAGTGDMAAEIGAAPNLEFRGRVPMEEISALMSDVDIVVVPSLTTDDGWAAVVSEALFAGAYPVVGVRVGASILADNGRIGDCVRADTPEAYLAAIEAAAARGVLDAEGRKARIAYAQSHLSGDVGAKYLLDIVSYQRGKGGPRPEPYYKL</sequence>
<protein>
    <submittedName>
        <fullName evidence="1">Glycosyltransferase</fullName>
        <ecNumber evidence="1">2.4.-.-</ecNumber>
    </submittedName>
</protein>
<dbReference type="RefSeq" id="WP_377393405.1">
    <property type="nucleotide sequence ID" value="NZ_JBHUIX010000020.1"/>
</dbReference>
<keyword evidence="1" id="KW-0808">Transferase</keyword>
<dbReference type="Proteomes" id="UP001597413">
    <property type="component" value="Unassembled WGS sequence"/>
</dbReference>
<reference evidence="2" key="1">
    <citation type="journal article" date="2019" name="Int. J. Syst. Evol. Microbiol.">
        <title>The Global Catalogue of Microorganisms (GCM) 10K type strain sequencing project: providing services to taxonomists for standard genome sequencing and annotation.</title>
        <authorList>
            <consortium name="The Broad Institute Genomics Platform"/>
            <consortium name="The Broad Institute Genome Sequencing Center for Infectious Disease"/>
            <person name="Wu L."/>
            <person name="Ma J."/>
        </authorList>
    </citation>
    <scope>NUCLEOTIDE SEQUENCE [LARGE SCALE GENOMIC DNA]</scope>
    <source>
        <strain evidence="2">CCUG 55131</strain>
    </source>
</reference>
<proteinExistence type="predicted"/>
<organism evidence="1 2">
    <name type="scientific">Rhodobacter lacus</name>
    <dbReference type="NCBI Taxonomy" id="1641972"/>
    <lineage>
        <taxon>Bacteria</taxon>
        <taxon>Pseudomonadati</taxon>
        <taxon>Pseudomonadota</taxon>
        <taxon>Alphaproteobacteria</taxon>
        <taxon>Rhodobacterales</taxon>
        <taxon>Rhodobacter group</taxon>
        <taxon>Rhodobacter</taxon>
    </lineage>
</organism>
<evidence type="ECO:0000313" key="1">
    <source>
        <dbReference type="EMBL" id="MFD2175832.1"/>
    </source>
</evidence>
<dbReference type="GO" id="GO:0016757">
    <property type="term" value="F:glycosyltransferase activity"/>
    <property type="evidence" value="ECO:0007669"/>
    <property type="project" value="UniProtKB-KW"/>
</dbReference>
<dbReference type="EC" id="2.4.-.-" evidence="1"/>
<dbReference type="EMBL" id="JBHUIX010000020">
    <property type="protein sequence ID" value="MFD2175832.1"/>
    <property type="molecule type" value="Genomic_DNA"/>
</dbReference>
<accession>A0ABW5ABU7</accession>
<dbReference type="Pfam" id="PF13692">
    <property type="entry name" value="Glyco_trans_1_4"/>
    <property type="match status" value="1"/>
</dbReference>
<dbReference type="PANTHER" id="PTHR12526">
    <property type="entry name" value="GLYCOSYLTRANSFERASE"/>
    <property type="match status" value="1"/>
</dbReference>
<dbReference type="Gene3D" id="3.40.50.2000">
    <property type="entry name" value="Glycogen Phosphorylase B"/>
    <property type="match status" value="1"/>
</dbReference>
<keyword evidence="2" id="KW-1185">Reference proteome</keyword>
<dbReference type="SUPFAM" id="SSF53756">
    <property type="entry name" value="UDP-Glycosyltransferase/glycogen phosphorylase"/>
    <property type="match status" value="1"/>
</dbReference>
<gene>
    <name evidence="1" type="ORF">ACFSM0_17195</name>
</gene>
<evidence type="ECO:0000313" key="2">
    <source>
        <dbReference type="Proteomes" id="UP001597413"/>
    </source>
</evidence>